<name>A0A318ITM8_BURPY</name>
<comment type="similarity">
    <text evidence="3">Belongs to the UbiH/COQ6 family.</text>
</comment>
<evidence type="ECO:0000256" key="3">
    <source>
        <dbReference type="ARBA" id="ARBA00005349"/>
    </source>
</evidence>
<dbReference type="InterPro" id="IPR051205">
    <property type="entry name" value="UbiH/COQ6_monooxygenase"/>
</dbReference>
<evidence type="ECO:0000313" key="10">
    <source>
        <dbReference type="Proteomes" id="UP000247755"/>
    </source>
</evidence>
<dbReference type="NCBIfam" id="TIGR01988">
    <property type="entry name" value="Ubi-OHases"/>
    <property type="match status" value="1"/>
</dbReference>
<protein>
    <submittedName>
        <fullName evidence="9">2-octaprenyl-6-methoxyphenol hydroxylase</fullName>
    </submittedName>
</protein>
<evidence type="ECO:0000256" key="1">
    <source>
        <dbReference type="ARBA" id="ARBA00001974"/>
    </source>
</evidence>
<comment type="caution">
    <text evidence="9">The sequence shown here is derived from an EMBL/GenBank/DDBJ whole genome shotgun (WGS) entry which is preliminary data.</text>
</comment>
<dbReference type="Gene3D" id="3.30.9.10">
    <property type="entry name" value="D-Amino Acid Oxidase, subunit A, domain 2"/>
    <property type="match status" value="1"/>
</dbReference>
<dbReference type="InterPro" id="IPR002938">
    <property type="entry name" value="FAD-bd"/>
</dbReference>
<evidence type="ECO:0000256" key="4">
    <source>
        <dbReference type="ARBA" id="ARBA00022630"/>
    </source>
</evidence>
<dbReference type="RefSeq" id="WP_072436310.1">
    <property type="nucleotide sequence ID" value="NZ_QJJY01000002.1"/>
</dbReference>
<dbReference type="PROSITE" id="PS01304">
    <property type="entry name" value="UBIH"/>
    <property type="match status" value="1"/>
</dbReference>
<keyword evidence="6" id="KW-0560">Oxidoreductase</keyword>
<dbReference type="GO" id="GO:0006744">
    <property type="term" value="P:ubiquinone biosynthetic process"/>
    <property type="evidence" value="ECO:0007669"/>
    <property type="project" value="UniProtKB-UniPathway"/>
</dbReference>
<dbReference type="GO" id="GO:0016705">
    <property type="term" value="F:oxidoreductase activity, acting on paired donors, with incorporation or reduction of molecular oxygen"/>
    <property type="evidence" value="ECO:0007669"/>
    <property type="project" value="InterPro"/>
</dbReference>
<evidence type="ECO:0000256" key="6">
    <source>
        <dbReference type="ARBA" id="ARBA00023002"/>
    </source>
</evidence>
<dbReference type="Pfam" id="PF01494">
    <property type="entry name" value="FAD_binding_3"/>
    <property type="match status" value="1"/>
</dbReference>
<dbReference type="AlphaFoldDB" id="A0A318ITM8"/>
<keyword evidence="4" id="KW-0285">Flavoprotein</keyword>
<evidence type="ECO:0000313" key="9">
    <source>
        <dbReference type="EMBL" id="PXX39496.1"/>
    </source>
</evidence>
<gene>
    <name evidence="9" type="ORF">NA66_1002625</name>
</gene>
<comment type="cofactor">
    <cofactor evidence="1">
        <name>FAD</name>
        <dbReference type="ChEBI" id="CHEBI:57692"/>
    </cofactor>
</comment>
<dbReference type="InterPro" id="IPR036188">
    <property type="entry name" value="FAD/NAD-bd_sf"/>
</dbReference>
<accession>A0A318ITM8</accession>
<keyword evidence="5" id="KW-0274">FAD</keyword>
<dbReference type="GO" id="GO:0004497">
    <property type="term" value="F:monooxygenase activity"/>
    <property type="evidence" value="ECO:0007669"/>
    <property type="project" value="UniProtKB-KW"/>
</dbReference>
<dbReference type="NCBIfam" id="NF005421">
    <property type="entry name" value="PRK06996.1"/>
    <property type="match status" value="1"/>
</dbReference>
<evidence type="ECO:0000256" key="7">
    <source>
        <dbReference type="ARBA" id="ARBA00023033"/>
    </source>
</evidence>
<dbReference type="EMBL" id="QJJY01000002">
    <property type="protein sequence ID" value="PXX39496.1"/>
    <property type="molecule type" value="Genomic_DNA"/>
</dbReference>
<dbReference type="SUPFAM" id="SSF51905">
    <property type="entry name" value="FAD/NAD(P)-binding domain"/>
    <property type="match status" value="1"/>
</dbReference>
<comment type="pathway">
    <text evidence="2">Cofactor biosynthesis; ubiquinone biosynthesis.</text>
</comment>
<sequence>MTTASSPATPDYDLAIVGAGPVGLALAGWLARRSATQHASIALIDAREPAASANDPRAIAVSHGSRVLLDTLAWPADATPIEHIHVSQRGHFGRTLIDRDEHDLAALGYVVRYGSLVQALADAVRGARVDWLTSTTARAPRQDADGVTLTLDGPQGERTLRARIVINAEGGLFHEQHADAGKHRRDYGQTALVGTVTVSAPRPNVAWERFTHEGPLALLPLGGPRQADYALVWCCTPDEAARRAALPDDAFLRELGSAFGERMGQFVAIAGRASFPLGLNAAQTLVSGRVAIVGNAAQTLHPVAGQGLNLGLRDAHTLVDALSAQGFDATALATFNARRALDRRFTIGATDTLARLFTIDTGPLPLLRGAALTALEFVPPLKKAIARQMMFGQRN</sequence>
<dbReference type="UniPathway" id="UPA00232"/>
<evidence type="ECO:0000256" key="2">
    <source>
        <dbReference type="ARBA" id="ARBA00004749"/>
    </source>
</evidence>
<feature type="domain" description="FAD-binding" evidence="8">
    <location>
        <begin position="12"/>
        <end position="324"/>
    </location>
</feature>
<dbReference type="PANTHER" id="PTHR43876:SF7">
    <property type="entry name" value="UBIQUINONE BIOSYNTHESIS MONOOXYGENASE COQ6, MITOCHONDRIAL"/>
    <property type="match status" value="1"/>
</dbReference>
<dbReference type="InterPro" id="IPR010971">
    <property type="entry name" value="UbiH/COQ6"/>
</dbReference>
<keyword evidence="7" id="KW-0503">Monooxygenase</keyword>
<organism evidence="9 10">
    <name type="scientific">Burkholderia pyrrocinia</name>
    <name type="common">Pseudomonas pyrrocinia</name>
    <dbReference type="NCBI Taxonomy" id="60550"/>
    <lineage>
        <taxon>Bacteria</taxon>
        <taxon>Pseudomonadati</taxon>
        <taxon>Pseudomonadota</taxon>
        <taxon>Betaproteobacteria</taxon>
        <taxon>Burkholderiales</taxon>
        <taxon>Burkholderiaceae</taxon>
        <taxon>Burkholderia</taxon>
        <taxon>Burkholderia cepacia complex</taxon>
    </lineage>
</organism>
<dbReference type="PRINTS" id="PR00420">
    <property type="entry name" value="RNGMNOXGNASE"/>
</dbReference>
<dbReference type="Gene3D" id="3.50.50.60">
    <property type="entry name" value="FAD/NAD(P)-binding domain"/>
    <property type="match status" value="2"/>
</dbReference>
<reference evidence="9 10" key="1">
    <citation type="submission" date="2018-05" db="EMBL/GenBank/DDBJ databases">
        <title>Comparative genomics of bacterial root endophytes of switchgrass collected from native prairies over two seasons.</title>
        <authorList>
            <person name="Tang Y."/>
        </authorList>
    </citation>
    <scope>NUCLEOTIDE SEQUENCE [LARGE SCALE GENOMIC DNA]</scope>
    <source>
        <strain evidence="9 10">NFIX32</strain>
    </source>
</reference>
<evidence type="ECO:0000259" key="8">
    <source>
        <dbReference type="Pfam" id="PF01494"/>
    </source>
</evidence>
<dbReference type="InterPro" id="IPR018168">
    <property type="entry name" value="Ubi_Hdrlase_CS"/>
</dbReference>
<dbReference type="PANTHER" id="PTHR43876">
    <property type="entry name" value="UBIQUINONE BIOSYNTHESIS MONOOXYGENASE COQ6, MITOCHONDRIAL"/>
    <property type="match status" value="1"/>
</dbReference>
<evidence type="ECO:0000256" key="5">
    <source>
        <dbReference type="ARBA" id="ARBA00022827"/>
    </source>
</evidence>
<proteinExistence type="inferred from homology"/>
<dbReference type="GO" id="GO:0071949">
    <property type="term" value="F:FAD binding"/>
    <property type="evidence" value="ECO:0007669"/>
    <property type="project" value="InterPro"/>
</dbReference>
<dbReference type="Proteomes" id="UP000247755">
    <property type="component" value="Unassembled WGS sequence"/>
</dbReference>